<dbReference type="AlphaFoldDB" id="A0A9Q0VEY2"/>
<dbReference type="InterPro" id="IPR000719">
    <property type="entry name" value="Prot_kinase_dom"/>
</dbReference>
<keyword evidence="2" id="KW-0067">ATP-binding</keyword>
<dbReference type="Pfam" id="PF00069">
    <property type="entry name" value="Pkinase"/>
    <property type="match status" value="1"/>
</dbReference>
<evidence type="ECO:0000256" key="2">
    <source>
        <dbReference type="ARBA" id="ARBA00022840"/>
    </source>
</evidence>
<dbReference type="PROSITE" id="PS50011">
    <property type="entry name" value="PROTEIN_KINASE_DOM"/>
    <property type="match status" value="1"/>
</dbReference>
<dbReference type="InterPro" id="IPR050528">
    <property type="entry name" value="L-type_Lectin-RKs"/>
</dbReference>
<reference evidence="4" key="2">
    <citation type="journal article" date="2023" name="Int. J. Mol. Sci.">
        <title>De Novo Assembly and Annotation of 11 Diverse Shrub Willow (Salix) Genomes Reveals Novel Gene Organization in Sex-Linked Regions.</title>
        <authorList>
            <person name="Hyden B."/>
            <person name="Feng K."/>
            <person name="Yates T.B."/>
            <person name="Jawdy S."/>
            <person name="Cereghino C."/>
            <person name="Smart L.B."/>
            <person name="Muchero W."/>
        </authorList>
    </citation>
    <scope>NUCLEOTIDE SEQUENCE</scope>
    <source>
        <tissue evidence="4">Shoot tip</tissue>
    </source>
</reference>
<keyword evidence="5" id="KW-1185">Reference proteome</keyword>
<accession>A0A9Q0VEY2</accession>
<evidence type="ECO:0000259" key="3">
    <source>
        <dbReference type="PROSITE" id="PS50011"/>
    </source>
</evidence>
<dbReference type="GO" id="GO:0004672">
    <property type="term" value="F:protein kinase activity"/>
    <property type="evidence" value="ECO:0007669"/>
    <property type="project" value="InterPro"/>
</dbReference>
<dbReference type="SUPFAM" id="SSF56112">
    <property type="entry name" value="Protein kinase-like (PK-like)"/>
    <property type="match status" value="1"/>
</dbReference>
<feature type="domain" description="Protein kinase" evidence="3">
    <location>
        <begin position="1"/>
        <end position="197"/>
    </location>
</feature>
<sequence length="197" mass="22187">MSQLEHGNIILPRGWSTNGGEFVLVYGYMSKGSLNNHLQRNGRYLPWKTRFNKVFDLSPALLYLHEESKKCVLHCDIKSPNVMLDSKCKTMLGDLGAASFLDQPDLALQTRKMVGTFGYAAPGFYYQGRAAGNVLEAADERLDMDFSKHEMDFNKQEHPIAKQRPKISQAIEVLKLEVPMTNLPFEMPPFISGISST</sequence>
<protein>
    <submittedName>
        <fullName evidence="4">L-TYPE LECTIN-DOMAIN CONTAINING RECEPTOR KINASE IX.1-LIKE</fullName>
    </submittedName>
</protein>
<name>A0A9Q0VEY2_9ROSI</name>
<evidence type="ECO:0000313" key="4">
    <source>
        <dbReference type="EMBL" id="KAJ6747499.1"/>
    </source>
</evidence>
<keyword evidence="1" id="KW-0547">Nucleotide-binding</keyword>
<comment type="caution">
    <text evidence="4">The sequence shown here is derived from an EMBL/GenBank/DDBJ whole genome shotgun (WGS) entry which is preliminary data.</text>
</comment>
<dbReference type="EMBL" id="JAPFFM010000009">
    <property type="protein sequence ID" value="KAJ6747499.1"/>
    <property type="molecule type" value="Genomic_DNA"/>
</dbReference>
<keyword evidence="4" id="KW-0675">Receptor</keyword>
<keyword evidence="4" id="KW-0808">Transferase</keyword>
<reference evidence="4" key="1">
    <citation type="submission" date="2022-11" db="EMBL/GenBank/DDBJ databases">
        <authorList>
            <person name="Hyden B.L."/>
            <person name="Feng K."/>
            <person name="Yates T."/>
            <person name="Jawdy S."/>
            <person name="Smart L.B."/>
            <person name="Muchero W."/>
        </authorList>
    </citation>
    <scope>NUCLEOTIDE SEQUENCE</scope>
    <source>
        <tissue evidence="4">Shoot tip</tissue>
    </source>
</reference>
<gene>
    <name evidence="4" type="ORF">OIU74_029872</name>
</gene>
<evidence type="ECO:0000313" key="5">
    <source>
        <dbReference type="Proteomes" id="UP001151752"/>
    </source>
</evidence>
<dbReference type="GO" id="GO:0005524">
    <property type="term" value="F:ATP binding"/>
    <property type="evidence" value="ECO:0007669"/>
    <property type="project" value="UniProtKB-KW"/>
</dbReference>
<dbReference type="Gene3D" id="1.10.510.10">
    <property type="entry name" value="Transferase(Phosphotransferase) domain 1"/>
    <property type="match status" value="1"/>
</dbReference>
<dbReference type="InterPro" id="IPR011009">
    <property type="entry name" value="Kinase-like_dom_sf"/>
</dbReference>
<evidence type="ECO:0000256" key="1">
    <source>
        <dbReference type="ARBA" id="ARBA00022741"/>
    </source>
</evidence>
<dbReference type="Proteomes" id="UP001151752">
    <property type="component" value="Chromosome 6"/>
</dbReference>
<keyword evidence="4" id="KW-0418">Kinase</keyword>
<dbReference type="InterPro" id="IPR008271">
    <property type="entry name" value="Ser/Thr_kinase_AS"/>
</dbReference>
<proteinExistence type="predicted"/>
<dbReference type="PANTHER" id="PTHR27007">
    <property type="match status" value="1"/>
</dbReference>
<organism evidence="4 5">
    <name type="scientific">Salix koriyanagi</name>
    <dbReference type="NCBI Taxonomy" id="2511006"/>
    <lineage>
        <taxon>Eukaryota</taxon>
        <taxon>Viridiplantae</taxon>
        <taxon>Streptophyta</taxon>
        <taxon>Embryophyta</taxon>
        <taxon>Tracheophyta</taxon>
        <taxon>Spermatophyta</taxon>
        <taxon>Magnoliopsida</taxon>
        <taxon>eudicotyledons</taxon>
        <taxon>Gunneridae</taxon>
        <taxon>Pentapetalae</taxon>
        <taxon>rosids</taxon>
        <taxon>fabids</taxon>
        <taxon>Malpighiales</taxon>
        <taxon>Salicaceae</taxon>
        <taxon>Saliceae</taxon>
        <taxon>Salix</taxon>
    </lineage>
</organism>
<dbReference type="PROSITE" id="PS00108">
    <property type="entry name" value="PROTEIN_KINASE_ST"/>
    <property type="match status" value="1"/>
</dbReference>